<proteinExistence type="predicted"/>
<comment type="caution">
    <text evidence="3">The sequence shown here is derived from an EMBL/GenBank/DDBJ whole genome shotgun (WGS) entry which is preliminary data.</text>
</comment>
<feature type="domain" description="Glycosyl transferase family 1" evidence="1">
    <location>
        <begin position="182"/>
        <end position="336"/>
    </location>
</feature>
<dbReference type="InterPro" id="IPR001296">
    <property type="entry name" value="Glyco_trans_1"/>
</dbReference>
<evidence type="ECO:0000259" key="1">
    <source>
        <dbReference type="Pfam" id="PF00534"/>
    </source>
</evidence>
<name>A0A2W5UWX6_9CAUL</name>
<dbReference type="AlphaFoldDB" id="A0A2W5UWX6"/>
<reference evidence="3 4" key="1">
    <citation type="submission" date="2017-08" db="EMBL/GenBank/DDBJ databases">
        <title>Infants hospitalized years apart are colonized by the same room-sourced microbial strains.</title>
        <authorList>
            <person name="Brooks B."/>
            <person name="Olm M.R."/>
            <person name="Firek B.A."/>
            <person name="Baker R."/>
            <person name="Thomas B.C."/>
            <person name="Morowitz M.J."/>
            <person name="Banfield J.F."/>
        </authorList>
    </citation>
    <scope>NUCLEOTIDE SEQUENCE [LARGE SCALE GENOMIC DNA]</scope>
    <source>
        <strain evidence="3">S2_003_000_R2_4</strain>
    </source>
</reference>
<organism evidence="3 4">
    <name type="scientific">Caulobacter segnis</name>
    <dbReference type="NCBI Taxonomy" id="88688"/>
    <lineage>
        <taxon>Bacteria</taxon>
        <taxon>Pseudomonadati</taxon>
        <taxon>Pseudomonadota</taxon>
        <taxon>Alphaproteobacteria</taxon>
        <taxon>Caulobacterales</taxon>
        <taxon>Caulobacteraceae</taxon>
        <taxon>Caulobacter</taxon>
    </lineage>
</organism>
<evidence type="ECO:0000259" key="2">
    <source>
        <dbReference type="Pfam" id="PF13579"/>
    </source>
</evidence>
<dbReference type="PANTHER" id="PTHR12526:SF631">
    <property type="entry name" value="BLL6306 PROTEIN"/>
    <property type="match status" value="1"/>
</dbReference>
<accession>A0A2W5UWX6</accession>
<dbReference type="Gene3D" id="3.40.50.2000">
    <property type="entry name" value="Glycogen Phosphorylase B"/>
    <property type="match status" value="2"/>
</dbReference>
<dbReference type="GO" id="GO:0016757">
    <property type="term" value="F:glycosyltransferase activity"/>
    <property type="evidence" value="ECO:0007669"/>
    <property type="project" value="InterPro"/>
</dbReference>
<dbReference type="Pfam" id="PF13579">
    <property type="entry name" value="Glyco_trans_4_4"/>
    <property type="match status" value="1"/>
</dbReference>
<sequence length="365" mass="39155">MNDPQGQPLTVMIVTPLGEGGKGGIDRIMDGVRRDLEARPRTDMSARFVVTRGQGSILMAPALTLQTIARLFGARMTARRPVAHINLSSHGSTIRKLFVAAAARAAGVPYVIHLHGSRFRQYWDGLPTWLSNQVKIMFENAAAVAVLGGVWRDYVEAKAPRSHVVILPNATPAAPQAVVGESDRTRILFLGRVGERKGVPELLDALAILKDDPRWSAVIAGDGDVAGFEAKSEALGLDAAVRFTGWVGPQQVDELLKSSDVLVLPSHDENLPMSVIEAMSHGLAVVTTPVGAVEDIIKDGETGLLVPVGDADRLAQALRSLVESPDRIKALGHAARAFHAENLEIKPYVDRLVAIWKSAAVRAKA</sequence>
<dbReference type="InterPro" id="IPR028098">
    <property type="entry name" value="Glyco_trans_4-like_N"/>
</dbReference>
<evidence type="ECO:0000313" key="3">
    <source>
        <dbReference type="EMBL" id="PZR32160.1"/>
    </source>
</evidence>
<dbReference type="RefSeq" id="WP_304280735.1">
    <property type="nucleotide sequence ID" value="NZ_QFQZ01000067.1"/>
</dbReference>
<dbReference type="Pfam" id="PF00534">
    <property type="entry name" value="Glycos_transf_1"/>
    <property type="match status" value="1"/>
</dbReference>
<dbReference type="EMBL" id="QFQZ01000067">
    <property type="protein sequence ID" value="PZR32160.1"/>
    <property type="molecule type" value="Genomic_DNA"/>
</dbReference>
<dbReference type="CDD" id="cd03801">
    <property type="entry name" value="GT4_PimA-like"/>
    <property type="match status" value="1"/>
</dbReference>
<gene>
    <name evidence="3" type="ORF">DI526_17420</name>
</gene>
<protein>
    <submittedName>
        <fullName evidence="3">Glycosyltransferase family 1 protein</fullName>
    </submittedName>
</protein>
<dbReference type="PANTHER" id="PTHR12526">
    <property type="entry name" value="GLYCOSYLTRANSFERASE"/>
    <property type="match status" value="1"/>
</dbReference>
<dbReference type="SUPFAM" id="SSF53756">
    <property type="entry name" value="UDP-Glycosyltransferase/glycogen phosphorylase"/>
    <property type="match status" value="1"/>
</dbReference>
<dbReference type="Proteomes" id="UP000249393">
    <property type="component" value="Unassembled WGS sequence"/>
</dbReference>
<feature type="domain" description="Glycosyltransferase subfamily 4-like N-terminal" evidence="2">
    <location>
        <begin position="61"/>
        <end position="169"/>
    </location>
</feature>
<keyword evidence="3" id="KW-0808">Transferase</keyword>
<evidence type="ECO:0000313" key="4">
    <source>
        <dbReference type="Proteomes" id="UP000249393"/>
    </source>
</evidence>